<dbReference type="GO" id="GO:0004222">
    <property type="term" value="F:metalloendopeptidase activity"/>
    <property type="evidence" value="ECO:0007669"/>
    <property type="project" value="TreeGrafter"/>
</dbReference>
<organism evidence="1">
    <name type="scientific">termite gut metagenome</name>
    <dbReference type="NCBI Taxonomy" id="433724"/>
    <lineage>
        <taxon>unclassified sequences</taxon>
        <taxon>metagenomes</taxon>
        <taxon>organismal metagenomes</taxon>
    </lineage>
</organism>
<sequence length="550" mass="63059">MKYIPTIILLFFFTPLAYSQTQLSAAFVSPFDFPLLMSGNFGELRIGHFHSGLDFKTQGVSGKKLFSIGEGYISRILVTHGSGYMLHVRYNNGYTAIYRHLSGFIPPIAERVENEQYKNEMWEVSITPDSIEYPVHPGQQIAWSGNTGYSFGPHLHMDLFETKSGDYVDALPFYKHLIKDTRAPVLQSIMFFPRWGKGVVNGKEECQTFTLPTTEPIEAWGVIGVGVKAYDYMDETTNHYGVHTVSLSIDNQEIFRSVVNRFSTEENRMIYSWTYHSHMKSFMEPGNKLRMLQTFNEQNGLITIDEEREYQFTYVLKDLYGNTSTYPFTVRGKPQPFTQPDYKNKFYLEWDKTNTLNEPGLELHIPKGSLYDNVLLNNEILFDSGAISFTYQLNDESIPMHTYGDLYIGVRNKTVADSTKYYIARMGKNGKTTSLGGKYENGFVKARVRELGTFTIQVDTVSPKIKEINPRQWKNTRKIIFKVEEKETDITAYRGTIDGKYVPFAWEIVTNRIVYSVNSRKIKRGVKHTVELSVTDACGNKGKITMDVIL</sequence>
<proteinExistence type="predicted"/>
<gene>
    <name evidence="1" type="ORF">EZS27_017598</name>
</gene>
<dbReference type="EMBL" id="SNRY01001040">
    <property type="protein sequence ID" value="KAA6334048.1"/>
    <property type="molecule type" value="Genomic_DNA"/>
</dbReference>
<name>A0A5J4RK64_9ZZZZ</name>
<dbReference type="InterPro" id="IPR011055">
    <property type="entry name" value="Dup_hybrid_motif"/>
</dbReference>
<dbReference type="CDD" id="cd12797">
    <property type="entry name" value="M23_peptidase"/>
    <property type="match status" value="1"/>
</dbReference>
<keyword evidence="1" id="KW-0378">Hydrolase</keyword>
<evidence type="ECO:0000313" key="1">
    <source>
        <dbReference type="EMBL" id="KAA6334048.1"/>
    </source>
</evidence>
<dbReference type="InterPro" id="IPR050570">
    <property type="entry name" value="Cell_wall_metabolism_enzyme"/>
</dbReference>
<dbReference type="Gene3D" id="2.70.70.10">
    <property type="entry name" value="Glucose Permease (Domain IIA)"/>
    <property type="match status" value="1"/>
</dbReference>
<comment type="caution">
    <text evidence="1">The sequence shown here is derived from an EMBL/GenBank/DDBJ whole genome shotgun (WGS) entry which is preliminary data.</text>
</comment>
<dbReference type="EC" id="3.4.24.-" evidence="1"/>
<dbReference type="SUPFAM" id="SSF51261">
    <property type="entry name" value="Duplicated hybrid motif"/>
    <property type="match status" value="1"/>
</dbReference>
<dbReference type="AlphaFoldDB" id="A0A5J4RK64"/>
<reference evidence="1" key="1">
    <citation type="submission" date="2019-03" db="EMBL/GenBank/DDBJ databases">
        <title>Single cell metagenomics reveals metabolic interactions within the superorganism composed of flagellate Streblomastix strix and complex community of Bacteroidetes bacteria on its surface.</title>
        <authorList>
            <person name="Treitli S.C."/>
            <person name="Kolisko M."/>
            <person name="Husnik F."/>
            <person name="Keeling P."/>
            <person name="Hampl V."/>
        </authorList>
    </citation>
    <scope>NUCLEOTIDE SEQUENCE</scope>
    <source>
        <strain evidence="1">STM</strain>
    </source>
</reference>
<dbReference type="PANTHER" id="PTHR21666:SF285">
    <property type="entry name" value="M23 FAMILY METALLOPEPTIDASE"/>
    <property type="match status" value="1"/>
</dbReference>
<dbReference type="PANTHER" id="PTHR21666">
    <property type="entry name" value="PEPTIDASE-RELATED"/>
    <property type="match status" value="1"/>
</dbReference>
<accession>A0A5J4RK64</accession>
<protein>
    <submittedName>
        <fullName evidence="1">Murein DD-endopeptidase MepM</fullName>
        <ecNumber evidence="1">3.4.24.-</ecNumber>
    </submittedName>
</protein>